<dbReference type="InterPro" id="IPR002126">
    <property type="entry name" value="Cadherin-like_dom"/>
</dbReference>
<dbReference type="GO" id="GO:0007156">
    <property type="term" value="P:homophilic cell adhesion via plasma membrane adhesion molecules"/>
    <property type="evidence" value="ECO:0007669"/>
    <property type="project" value="InterPro"/>
</dbReference>
<protein>
    <recommendedName>
        <fullName evidence="22">Calsyntenin-3</fullName>
    </recommendedName>
</protein>
<dbReference type="GO" id="GO:0050806">
    <property type="term" value="P:positive regulation of synaptic transmission"/>
    <property type="evidence" value="ECO:0007669"/>
    <property type="project" value="TreeGrafter"/>
</dbReference>
<keyword evidence="10" id="KW-0256">Endoplasmic reticulum</keyword>
<dbReference type="RefSeq" id="XP_051028995.1">
    <property type="nucleotide sequence ID" value="XM_051173038.1"/>
</dbReference>
<keyword evidence="16 29" id="KW-0472">Membrane</keyword>
<dbReference type="PRINTS" id="PR00205">
    <property type="entry name" value="CADHERIN"/>
</dbReference>
<organism evidence="32 33">
    <name type="scientific">Phodopus roborovskii</name>
    <name type="common">Roborovski's desert hamster</name>
    <name type="synonym">Cricetulus roborovskii</name>
    <dbReference type="NCBI Taxonomy" id="109678"/>
    <lineage>
        <taxon>Eukaryota</taxon>
        <taxon>Metazoa</taxon>
        <taxon>Chordata</taxon>
        <taxon>Craniata</taxon>
        <taxon>Vertebrata</taxon>
        <taxon>Euteleostomi</taxon>
        <taxon>Mammalia</taxon>
        <taxon>Eutheria</taxon>
        <taxon>Euarchontoglires</taxon>
        <taxon>Glires</taxon>
        <taxon>Rodentia</taxon>
        <taxon>Myomorpha</taxon>
        <taxon>Muroidea</taxon>
        <taxon>Cricetidae</taxon>
        <taxon>Cricetinae</taxon>
        <taxon>Phodopus</taxon>
    </lineage>
</organism>
<comment type="similarity">
    <text evidence="21">Belongs to the calsyntenin family.</text>
</comment>
<dbReference type="PROSITE" id="PS50268">
    <property type="entry name" value="CADHERIN_2"/>
    <property type="match status" value="2"/>
</dbReference>
<dbReference type="AlphaFoldDB" id="A0AAV0AB54"/>
<evidence type="ECO:0000256" key="13">
    <source>
        <dbReference type="ARBA" id="ARBA00022989"/>
    </source>
</evidence>
<dbReference type="InterPro" id="IPR045588">
    <property type="entry name" value="CLSTN_C"/>
</dbReference>
<feature type="region of interest" description="Disordered" evidence="28">
    <location>
        <begin position="498"/>
        <end position="517"/>
    </location>
</feature>
<keyword evidence="15" id="KW-0333">Golgi apparatus</keyword>
<keyword evidence="12" id="KW-0130">Cell adhesion</keyword>
<keyword evidence="8 30" id="KW-0732">Signal</keyword>
<dbReference type="GO" id="GO:0005811">
    <property type="term" value="C:lipid droplet"/>
    <property type="evidence" value="ECO:0007669"/>
    <property type="project" value="UniProtKB-SubCell"/>
</dbReference>
<evidence type="ECO:0000256" key="7">
    <source>
        <dbReference type="ARBA" id="ARBA00022692"/>
    </source>
</evidence>
<accession>A0AAV0AB54</accession>
<sequence>MTLLPLCLLLTSLLQLSSGNKANKHKPWIEAEYQGIVMENDNTVLLNPPLFALDKDAPLRYAGEICGFRLHGSGVPFEAVILDKATGEGLIRAKEPVDCEAQKEHTFTIQAYDCGEGPDGANTKKSHKATVHVRVNDVNEFAPVFVERLYRAAVTEGKLYDRILRVEAIDGDCSPQYSQICYYEILTPNIPFLIDNDGNIENTEKLQYSGEKLYKFTVTAYDCGKKRTADDAEVEIQVKPTCKPSWQGWNKRIEYAPGAGSLALFPGIRLETCDEPLWNIQATIELQTSHVAKGCDRDNYSERALRKLCGAATGEVDLLPMPGPNANWTAGLSVHYSQDSSLIYWFNGTQAVQVPLGGPAGLGSGPQDGLSDHFTLSFWMKHGVTPNKGKKEEETIVCNTVQNEDGFSHYSLTVHGCRISFLYWPLLESARPVKFLWKLEQVCDDEWHHYALNLEFPTVTLYTDGISFDPALIHDNGLIHPPRREPALMIGACWTEEKNKDKDKGGDNSTDTTPGDPLPIHHYFHGYLAGFSVRSGRLESREVIECLYACREGLDYRDFESLGKGMKVHVNPSQSLLTLEGDDVETFNHALQHVAYMNTLRFATPGVRPLRLTTAVKCFSEESCVSIPEVEGYVVVLQPDAPQILLSGTTHFARPAADFEGAEGVPLFPDLQITCSISHQVEAKADESWQGTVTDTRMSDEIVHNLDGCEISLVGDDLDPERESLLLDMASLQQRGLELTNTSAYLTIAGVETITVYEEILRHAHYRLRRGAALYARKFRLSCSEMNGRYSSNEFIVEVNVLHSMNRVAHPSHVLSSQQFLHRGHQPPPEMAGHSLASSHRNSMVPSAATLIIVVCVGFLALMVILGLVRIHSLHRRVSGAGGPSGASTDPKDPDLFWDDSALTIIVNPMESYQNQQAGVAGVAGGQQEEEDSSDSEAADSPSSDERRIIESAPHRY</sequence>
<evidence type="ECO:0000256" key="3">
    <source>
        <dbReference type="ARBA" id="ARBA00004502"/>
    </source>
</evidence>
<dbReference type="GO" id="GO:0045211">
    <property type="term" value="C:postsynaptic membrane"/>
    <property type="evidence" value="ECO:0007669"/>
    <property type="project" value="UniProtKB-SubCell"/>
</dbReference>
<evidence type="ECO:0000256" key="29">
    <source>
        <dbReference type="SAM" id="Phobius"/>
    </source>
</evidence>
<keyword evidence="14" id="KW-0770">Synapse</keyword>
<evidence type="ECO:0000256" key="26">
    <source>
        <dbReference type="ARBA" id="ARBA00065634"/>
    </source>
</evidence>
<evidence type="ECO:0000256" key="23">
    <source>
        <dbReference type="ARBA" id="ARBA00046243"/>
    </source>
</evidence>
<dbReference type="EMBL" id="CALSGD010001622">
    <property type="protein sequence ID" value="CAH7416750.1"/>
    <property type="molecule type" value="Genomic_DNA"/>
</dbReference>
<keyword evidence="19" id="KW-0966">Cell projection</keyword>
<dbReference type="PANTHER" id="PTHR14139">
    <property type="entry name" value="CALSYNTENIN"/>
    <property type="match status" value="1"/>
</dbReference>
<evidence type="ECO:0000256" key="11">
    <source>
        <dbReference type="ARBA" id="ARBA00022837"/>
    </source>
</evidence>
<evidence type="ECO:0000313" key="32">
    <source>
        <dbReference type="EMBL" id="CAH7416750.1"/>
    </source>
</evidence>
<comment type="subcellular location">
    <subcellularLocation>
        <location evidence="2">Cell projection</location>
        <location evidence="2">Dendrite</location>
    </subcellularLocation>
    <subcellularLocation>
        <location evidence="1">Endoplasmic reticulum membrane</location>
        <topology evidence="1">Single-pass type I membrane protein</topology>
    </subcellularLocation>
    <subcellularLocation>
        <location evidence="4">Golgi apparatus membrane</location>
        <topology evidence="4">Single-pass type I membrane protein</topology>
    </subcellularLocation>
    <subcellularLocation>
        <location evidence="3">Lipid droplet</location>
    </subcellularLocation>
    <subcellularLocation>
        <location evidence="20">Postsynaptic cell membrane</location>
        <topology evidence="20">Single-pass type I membrane protein</topology>
    </subcellularLocation>
</comment>
<feature type="region of interest" description="Disordered" evidence="28">
    <location>
        <begin position="916"/>
        <end position="957"/>
    </location>
</feature>
<evidence type="ECO:0000256" key="28">
    <source>
        <dbReference type="SAM" id="MobiDB-lite"/>
    </source>
</evidence>
<dbReference type="FunFam" id="2.60.40.60:FF:000062">
    <property type="entry name" value="Calsyntenin 3"/>
    <property type="match status" value="1"/>
</dbReference>
<evidence type="ECO:0000259" key="31">
    <source>
        <dbReference type="PROSITE" id="PS50268"/>
    </source>
</evidence>
<dbReference type="Proteomes" id="UP001152836">
    <property type="component" value="Unassembled WGS sequence"/>
</dbReference>
<reference evidence="32" key="1">
    <citation type="submission" date="2022-06" db="EMBL/GenBank/DDBJ databases">
        <authorList>
            <person name="Andreotti S."/>
            <person name="Wyler E."/>
        </authorList>
    </citation>
    <scope>NUCLEOTIDE SEQUENCE</scope>
</reference>
<keyword evidence="9" id="KW-0677">Repeat</keyword>
<dbReference type="GeneID" id="127212850"/>
<dbReference type="FunFam" id="2.60.120.200:FF:000069">
    <property type="entry name" value="Calsyntenin 3"/>
    <property type="match status" value="1"/>
</dbReference>
<evidence type="ECO:0000256" key="25">
    <source>
        <dbReference type="ARBA" id="ARBA00055619"/>
    </source>
</evidence>
<dbReference type="CTD" id="9746"/>
<dbReference type="InterPro" id="IPR013320">
    <property type="entry name" value="ConA-like_dom_sf"/>
</dbReference>
<feature type="compositionally biased region" description="Basic and acidic residues" evidence="28">
    <location>
        <begin position="944"/>
        <end position="957"/>
    </location>
</feature>
<feature type="signal peptide" evidence="30">
    <location>
        <begin position="1"/>
        <end position="19"/>
    </location>
</feature>
<evidence type="ECO:0000256" key="21">
    <source>
        <dbReference type="ARBA" id="ARBA00035015"/>
    </source>
</evidence>
<keyword evidence="18" id="KW-0628">Postsynaptic cell membrane</keyword>
<evidence type="ECO:0000313" key="33">
    <source>
        <dbReference type="Proteomes" id="UP001152836"/>
    </source>
</evidence>
<comment type="function">
    <text evidence="25">Adipose-specific isoform that plays a key role in adaptive thermogenesis. Facilitates the efficient use of stored triglyceride by promoting multilocular morphology of thermogenic adipocytes: acts by inhibiting the activity of CIDEA and CIDEC on lipid droplets, thereby preventing lipid droplet fusion and facilitating lipid utilization. May also participate in adaptive thermogenesis by promoting sympathetic innervation of thermogenic adipose tissue: acts by driving secretion of neurotrophic factor S100B from brown adipocytes, stimulating neurite outgrowth from sympathetic neurons.</text>
</comment>
<keyword evidence="5" id="KW-1003">Cell membrane</keyword>
<keyword evidence="13 29" id="KW-1133">Transmembrane helix</keyword>
<gene>
    <name evidence="32" type="primary">Clstn3</name>
    <name evidence="32" type="ORF">PHOROB_LOCUS16830</name>
</gene>
<dbReference type="CDD" id="cd11304">
    <property type="entry name" value="Cadherin_repeat"/>
    <property type="match status" value="2"/>
</dbReference>
<comment type="subunit">
    <text evidence="26">Interacts with CIDEA; inhibiting the lipid transferase activity of CIDEA. Interacts with CIDEC; inhibiting the lipid transferase activity of CIDEC.</text>
</comment>
<evidence type="ECO:0000256" key="30">
    <source>
        <dbReference type="SAM" id="SignalP"/>
    </source>
</evidence>
<evidence type="ECO:0000256" key="14">
    <source>
        <dbReference type="ARBA" id="ARBA00023018"/>
    </source>
</evidence>
<dbReference type="SUPFAM" id="SSF49313">
    <property type="entry name" value="Cadherin-like"/>
    <property type="match status" value="2"/>
</dbReference>
<evidence type="ECO:0000256" key="16">
    <source>
        <dbReference type="ARBA" id="ARBA00023136"/>
    </source>
</evidence>
<dbReference type="InterPro" id="IPR015919">
    <property type="entry name" value="Cadherin-like_sf"/>
</dbReference>
<dbReference type="GO" id="GO:0005509">
    <property type="term" value="F:calcium ion binding"/>
    <property type="evidence" value="ECO:0007669"/>
    <property type="project" value="UniProtKB-UniRule"/>
</dbReference>
<evidence type="ECO:0000256" key="1">
    <source>
        <dbReference type="ARBA" id="ARBA00004115"/>
    </source>
</evidence>
<evidence type="ECO:0000256" key="27">
    <source>
        <dbReference type="PROSITE-ProRule" id="PRU00043"/>
    </source>
</evidence>
<keyword evidence="17" id="KW-0325">Glycoprotein</keyword>
<dbReference type="KEGG" id="prob:127212850"/>
<evidence type="ECO:0000256" key="24">
    <source>
        <dbReference type="ARBA" id="ARBA00046399"/>
    </source>
</evidence>
<evidence type="ECO:0000256" key="10">
    <source>
        <dbReference type="ARBA" id="ARBA00022824"/>
    </source>
</evidence>
<dbReference type="Pfam" id="PF19699">
    <property type="entry name" value="CLSTN_C"/>
    <property type="match status" value="1"/>
</dbReference>
<dbReference type="FunFam" id="2.60.40.60:FF:000025">
    <property type="entry name" value="Calsyntenin 1"/>
    <property type="match status" value="1"/>
</dbReference>
<evidence type="ECO:0000256" key="5">
    <source>
        <dbReference type="ARBA" id="ARBA00022475"/>
    </source>
</evidence>
<dbReference type="SUPFAM" id="SSF49899">
    <property type="entry name" value="Concanavalin A-like lectins/glucanases"/>
    <property type="match status" value="1"/>
</dbReference>
<dbReference type="GO" id="GO:0051965">
    <property type="term" value="P:positive regulation of synapse assembly"/>
    <property type="evidence" value="ECO:0007669"/>
    <property type="project" value="TreeGrafter"/>
</dbReference>
<evidence type="ECO:0000256" key="18">
    <source>
        <dbReference type="ARBA" id="ARBA00023257"/>
    </source>
</evidence>
<dbReference type="GO" id="GO:0009986">
    <property type="term" value="C:cell surface"/>
    <property type="evidence" value="ECO:0007669"/>
    <property type="project" value="TreeGrafter"/>
</dbReference>
<feature type="domain" description="Cadherin" evidence="31">
    <location>
        <begin position="29"/>
        <end position="145"/>
    </location>
</feature>
<evidence type="ECO:0000256" key="2">
    <source>
        <dbReference type="ARBA" id="ARBA00004279"/>
    </source>
</evidence>
<evidence type="ECO:0000256" key="22">
    <source>
        <dbReference type="ARBA" id="ARBA00040470"/>
    </source>
</evidence>
<evidence type="ECO:0000256" key="8">
    <source>
        <dbReference type="ARBA" id="ARBA00022729"/>
    </source>
</evidence>
<comment type="caution">
    <text evidence="32">The sequence shown here is derived from an EMBL/GenBank/DDBJ whole genome shotgun (WGS) entry which is preliminary data.</text>
</comment>
<feature type="transmembrane region" description="Helical" evidence="29">
    <location>
        <begin position="848"/>
        <end position="869"/>
    </location>
</feature>
<name>A0AAV0AB54_PHORO</name>
<dbReference type="PANTHER" id="PTHR14139:SF5">
    <property type="entry name" value="CALSYNTENIN-3"/>
    <property type="match status" value="1"/>
</dbReference>
<keyword evidence="7 29" id="KW-0812">Transmembrane</keyword>
<evidence type="ECO:0000256" key="20">
    <source>
        <dbReference type="ARBA" id="ARBA00035006"/>
    </source>
</evidence>
<evidence type="ECO:0000256" key="4">
    <source>
        <dbReference type="ARBA" id="ARBA00004614"/>
    </source>
</evidence>
<dbReference type="Gene3D" id="2.60.40.60">
    <property type="entry name" value="Cadherins"/>
    <property type="match status" value="2"/>
</dbReference>
<evidence type="ECO:0000256" key="6">
    <source>
        <dbReference type="ARBA" id="ARBA00022677"/>
    </source>
</evidence>
<feature type="chain" id="PRO_5043415181" description="Calsyntenin-3" evidence="30">
    <location>
        <begin position="20"/>
        <end position="957"/>
    </location>
</feature>
<keyword evidence="11 27" id="KW-0106">Calcium</keyword>
<keyword evidence="6" id="KW-0551">Lipid droplet</keyword>
<evidence type="ECO:0000256" key="19">
    <source>
        <dbReference type="ARBA" id="ARBA00023273"/>
    </source>
</evidence>
<evidence type="ECO:0000256" key="15">
    <source>
        <dbReference type="ARBA" id="ARBA00023034"/>
    </source>
</evidence>
<dbReference type="GO" id="GO:0000139">
    <property type="term" value="C:Golgi membrane"/>
    <property type="evidence" value="ECO:0007669"/>
    <property type="project" value="UniProtKB-SubCell"/>
</dbReference>
<proteinExistence type="inferred from homology"/>
<keyword evidence="33" id="KW-1185">Reference proteome</keyword>
<evidence type="ECO:0000256" key="12">
    <source>
        <dbReference type="ARBA" id="ARBA00022889"/>
    </source>
</evidence>
<feature type="domain" description="Cadherin" evidence="31">
    <location>
        <begin position="146"/>
        <end position="246"/>
    </location>
</feature>
<evidence type="ECO:0000256" key="9">
    <source>
        <dbReference type="ARBA" id="ARBA00022737"/>
    </source>
</evidence>
<dbReference type="SMART" id="SM00112">
    <property type="entry name" value="CA"/>
    <property type="match status" value="2"/>
</dbReference>
<evidence type="ECO:0000256" key="17">
    <source>
        <dbReference type="ARBA" id="ARBA00023180"/>
    </source>
</evidence>
<dbReference type="GO" id="GO:0005789">
    <property type="term" value="C:endoplasmic reticulum membrane"/>
    <property type="evidence" value="ECO:0007669"/>
    <property type="project" value="UniProtKB-SubCell"/>
</dbReference>
<comment type="function">
    <text evidence="23">Postsynaptic adhesion molecule that binds to presynaptic neurexins to mediate both excitatory and inhibitory synapse formation. Promotes synapse development by acting as a cell adhesion molecule at the postsynaptic membrane, which associates with both neurexin-alpha and neurexin-beta proteins at the presynaptic membrane. Regulates the balance between excitatory and inhibitory synapses by inhibiting formation of excitatory parallel-fiber synapses and promoting formation of inhibitory synapses in the same neuron. May also be involved in ascorbate (vitamin C) uptake via its interaction with SLC23A2/SVCT2. Complex formation with APBA2 and APP, stabilizes APP metabolism and enhances APBA2-mediated suppression of beta-APP40 secretion, due to the retardation of intracellular APP maturation.</text>
</comment>
<comment type="subunit">
    <text evidence="24">Interacts (via cadherin domains) with both alpha and beta isoforms of neurexins (NRXN1, NRXN2 and NRXN3). Directly interacts with APBA2. Forms a tripartite complex with APBA2 and APP. Interacts with low affinity with KLC1. Interacts with SLC23A2/SVCT2.</text>
</comment>
<dbReference type="Gene3D" id="2.60.120.200">
    <property type="match status" value="1"/>
</dbReference>
<feature type="compositionally biased region" description="Acidic residues" evidence="28">
    <location>
        <begin position="928"/>
        <end position="938"/>
    </location>
</feature>
<dbReference type="GO" id="GO:0030425">
    <property type="term" value="C:dendrite"/>
    <property type="evidence" value="ECO:0007669"/>
    <property type="project" value="UniProtKB-SubCell"/>
</dbReference>